<gene>
    <name evidence="1" type="ORF">Ga0123462_2061</name>
</gene>
<keyword evidence="2" id="KW-1185">Reference proteome</keyword>
<name>A0A2K8LF53_9PROT</name>
<sequence>MPLYGNFFLKRGEYIASDVVRTMRRTYAITPWALLPAGFYLNVGERNLEKRGVSLGVVWRGVGSVGLLIAQKGKRGVY</sequence>
<evidence type="ECO:0000313" key="2">
    <source>
        <dbReference type="Proteomes" id="UP000231637"/>
    </source>
</evidence>
<proteinExistence type="predicted"/>
<organism evidence="1 2">
    <name type="scientific">Mariprofundus ferrinatatus</name>
    <dbReference type="NCBI Taxonomy" id="1921087"/>
    <lineage>
        <taxon>Bacteria</taxon>
        <taxon>Pseudomonadati</taxon>
        <taxon>Pseudomonadota</taxon>
        <taxon>Candidatius Mariprofundia</taxon>
        <taxon>Mariprofundales</taxon>
        <taxon>Mariprofundaceae</taxon>
        <taxon>Mariprofundus</taxon>
    </lineage>
</organism>
<dbReference type="AlphaFoldDB" id="A0A2K8LF53"/>
<evidence type="ECO:0000313" key="1">
    <source>
        <dbReference type="EMBL" id="ATX82896.1"/>
    </source>
</evidence>
<reference evidence="1 2" key="1">
    <citation type="submission" date="2016-12" db="EMBL/GenBank/DDBJ databases">
        <title>Isolation and genomic insights into novel planktonic Zetaproteobacteria from stratified waters of the Chesapeake Bay.</title>
        <authorList>
            <person name="McAllister S.M."/>
            <person name="Kato S."/>
            <person name="Chan C.S."/>
            <person name="Chiu B.K."/>
            <person name="Field E.K."/>
        </authorList>
    </citation>
    <scope>NUCLEOTIDE SEQUENCE [LARGE SCALE GENOMIC DNA]</scope>
    <source>
        <strain evidence="1 2">CP-8</strain>
    </source>
</reference>
<accession>A0A2K8LF53</accession>
<dbReference type="Proteomes" id="UP000231637">
    <property type="component" value="Chromosome"/>
</dbReference>
<dbReference type="KEGG" id="mfn:Ga0123462_2061"/>
<dbReference type="EMBL" id="CP018800">
    <property type="protein sequence ID" value="ATX82896.1"/>
    <property type="molecule type" value="Genomic_DNA"/>
</dbReference>
<protein>
    <submittedName>
        <fullName evidence="1">Uncharacterized protein</fullName>
    </submittedName>
</protein>